<dbReference type="CTD" id="20217662"/>
<dbReference type="Proteomes" id="UP000015101">
    <property type="component" value="Unassembled WGS sequence"/>
</dbReference>
<sequence length="480" mass="52921">MAASSVMYSFRASRKVLSRVSKNTLAKVLGAKQYSHAVSYQETLGIPDPRTTTLKNRLRVATEENHSGSATVGLWVDVGSRYETASSNGATHLLEHLLFKGTPRRSQLDLETEVDNLGMNLNSYVGRDHMAIFAKCLSRDVPKAVEILSDLVQNNVFSDADIDREKHVLLNELDASGDDLTTVVMDYLHATAYQGTSLSRSVLGTTESIKSLSKKDLDSLHKTYVKPSRMVLAGAGGVSHEQLVSLGEKHFGGMSLNYDEGIPIIPPSRFTGSEIRARYDDEPLVHIAMAIEGPGAASEDNLPLQVALTLVGNYDKTFAGGKNLANRVALASAHDGLAHAFQSFNLTYQGTGLWGAYFVCDKLTVADFFFNLQGEWMRLCTSVTDSDVERAKNTLKTSLFGHLSDTTLTCDDVAKQALFLGRRVSYEEFENRLNSIDASTVRDVAYKYIYDKCPAVACYGPTEQVPDYNRVRGSMYWLRY</sequence>
<keyword evidence="5" id="KW-0378">Hydrolase</keyword>
<keyword evidence="4" id="KW-0479">Metal-binding</keyword>
<dbReference type="GO" id="GO:0005739">
    <property type="term" value="C:mitochondrion"/>
    <property type="evidence" value="ECO:0000318"/>
    <property type="project" value="GO_Central"/>
</dbReference>
<dbReference type="EnsemblMetazoa" id="HelroT96341">
    <property type="protein sequence ID" value="HelroP96341"/>
    <property type="gene ID" value="HelroG96341"/>
</dbReference>
<dbReference type="SUPFAM" id="SSF63411">
    <property type="entry name" value="LuxS/MPP-like metallohydrolase"/>
    <property type="match status" value="2"/>
</dbReference>
<protein>
    <recommendedName>
        <fullName evidence="15">Mitochondrial-processing peptidase subunit beta</fullName>
    </recommendedName>
</protein>
<dbReference type="eggNOG" id="KOG0960">
    <property type="taxonomic scope" value="Eukaryota"/>
</dbReference>
<evidence type="ECO:0008006" key="15">
    <source>
        <dbReference type="Google" id="ProtNLM"/>
    </source>
</evidence>
<dbReference type="EMBL" id="AMQM01002154">
    <property type="status" value="NOT_ANNOTATED_CDS"/>
    <property type="molecule type" value="Genomic_DNA"/>
</dbReference>
<dbReference type="Gene3D" id="3.30.830.10">
    <property type="entry name" value="Metalloenzyme, LuxS/M16 peptidase-like"/>
    <property type="match status" value="2"/>
</dbReference>
<dbReference type="PANTHER" id="PTHR11851:SF149">
    <property type="entry name" value="GH01077P"/>
    <property type="match status" value="1"/>
</dbReference>
<name>T1G9B5_HELRO</name>
<evidence type="ECO:0000256" key="3">
    <source>
        <dbReference type="ARBA" id="ARBA00022670"/>
    </source>
</evidence>
<dbReference type="InterPro" id="IPR007863">
    <property type="entry name" value="Peptidase_M16_C"/>
</dbReference>
<keyword evidence="6" id="KW-0862">Zinc</keyword>
<evidence type="ECO:0000313" key="13">
    <source>
        <dbReference type="EnsemblMetazoa" id="HelroP96341"/>
    </source>
</evidence>
<accession>T1G9B5</accession>
<dbReference type="InterPro" id="IPR011249">
    <property type="entry name" value="Metalloenz_LuxS/M16"/>
</dbReference>
<organism evidence="13 14">
    <name type="scientific">Helobdella robusta</name>
    <name type="common">Californian leech</name>
    <dbReference type="NCBI Taxonomy" id="6412"/>
    <lineage>
        <taxon>Eukaryota</taxon>
        <taxon>Metazoa</taxon>
        <taxon>Spiralia</taxon>
        <taxon>Lophotrochozoa</taxon>
        <taxon>Annelida</taxon>
        <taxon>Clitellata</taxon>
        <taxon>Hirudinea</taxon>
        <taxon>Rhynchobdellida</taxon>
        <taxon>Glossiphoniidae</taxon>
        <taxon>Helobdella</taxon>
    </lineage>
</organism>
<keyword evidence="14" id="KW-1185">Reference proteome</keyword>
<evidence type="ECO:0000256" key="8">
    <source>
        <dbReference type="ARBA" id="ARBA00023128"/>
    </source>
</evidence>
<dbReference type="FunFam" id="3.30.830.10:FF:000008">
    <property type="entry name" value="Mitochondrial-processing peptidase subunit beta"/>
    <property type="match status" value="1"/>
</dbReference>
<dbReference type="RefSeq" id="XP_009030481.1">
    <property type="nucleotide sequence ID" value="XM_009032233.1"/>
</dbReference>
<reference evidence="13" key="3">
    <citation type="submission" date="2015-06" db="UniProtKB">
        <authorList>
            <consortium name="EnsemblMetazoa"/>
        </authorList>
    </citation>
    <scope>IDENTIFICATION</scope>
</reference>
<evidence type="ECO:0000313" key="12">
    <source>
        <dbReference type="EMBL" id="ESN91657.1"/>
    </source>
</evidence>
<dbReference type="Pfam" id="PF00675">
    <property type="entry name" value="Peptidase_M16"/>
    <property type="match status" value="1"/>
</dbReference>
<comment type="cofactor">
    <cofactor evidence="1">
        <name>Zn(2+)</name>
        <dbReference type="ChEBI" id="CHEBI:29105"/>
    </cofactor>
</comment>
<dbReference type="AlphaFoldDB" id="T1G9B5"/>
<dbReference type="PANTHER" id="PTHR11851">
    <property type="entry name" value="METALLOPROTEASE"/>
    <property type="match status" value="1"/>
</dbReference>
<dbReference type="InterPro" id="IPR050361">
    <property type="entry name" value="MPP/UQCRC_Complex"/>
</dbReference>
<dbReference type="PROSITE" id="PS00143">
    <property type="entry name" value="INSULINASE"/>
    <property type="match status" value="1"/>
</dbReference>
<gene>
    <name evidence="13" type="primary">20217662</name>
    <name evidence="12" type="ORF">HELRODRAFT_96341</name>
</gene>
<evidence type="ECO:0000256" key="5">
    <source>
        <dbReference type="ARBA" id="ARBA00022801"/>
    </source>
</evidence>
<dbReference type="OrthoDB" id="10251424at2759"/>
<dbReference type="GO" id="GO:0004222">
    <property type="term" value="F:metalloendopeptidase activity"/>
    <property type="evidence" value="ECO:0000318"/>
    <property type="project" value="GO_Central"/>
</dbReference>
<dbReference type="GeneID" id="20217662"/>
<evidence type="ECO:0000256" key="1">
    <source>
        <dbReference type="ARBA" id="ARBA00001947"/>
    </source>
</evidence>
<evidence type="ECO:0000256" key="2">
    <source>
        <dbReference type="ARBA" id="ARBA00004173"/>
    </source>
</evidence>
<proteinExistence type="inferred from homology"/>
<dbReference type="GO" id="GO:0006627">
    <property type="term" value="P:protein processing involved in protein targeting to mitochondrion"/>
    <property type="evidence" value="ECO:0000318"/>
    <property type="project" value="GO_Central"/>
</dbReference>
<dbReference type="KEGG" id="hro:HELRODRAFT_96341"/>
<dbReference type="HOGENOM" id="CLU_009902_4_0_1"/>
<feature type="domain" description="Peptidase M16 N-terminal" evidence="10">
    <location>
        <begin position="59"/>
        <end position="205"/>
    </location>
</feature>
<evidence type="ECO:0000256" key="4">
    <source>
        <dbReference type="ARBA" id="ARBA00022723"/>
    </source>
</evidence>
<reference evidence="14" key="1">
    <citation type="submission" date="2012-12" db="EMBL/GenBank/DDBJ databases">
        <authorList>
            <person name="Hellsten U."/>
            <person name="Grimwood J."/>
            <person name="Chapman J.A."/>
            <person name="Shapiro H."/>
            <person name="Aerts A."/>
            <person name="Otillar R.P."/>
            <person name="Terry A.Y."/>
            <person name="Boore J.L."/>
            <person name="Simakov O."/>
            <person name="Marletaz F."/>
            <person name="Cho S.-J."/>
            <person name="Edsinger-Gonzales E."/>
            <person name="Havlak P."/>
            <person name="Kuo D.-H."/>
            <person name="Larsson T."/>
            <person name="Lv J."/>
            <person name="Arendt D."/>
            <person name="Savage R."/>
            <person name="Osoegawa K."/>
            <person name="de Jong P."/>
            <person name="Lindberg D.R."/>
            <person name="Seaver E.C."/>
            <person name="Weisblat D.A."/>
            <person name="Putnam N.H."/>
            <person name="Grigoriev I.V."/>
            <person name="Rokhsar D.S."/>
        </authorList>
    </citation>
    <scope>NUCLEOTIDE SEQUENCE</scope>
</reference>
<evidence type="ECO:0000256" key="9">
    <source>
        <dbReference type="RuleBase" id="RU004447"/>
    </source>
</evidence>
<evidence type="ECO:0000256" key="7">
    <source>
        <dbReference type="ARBA" id="ARBA00023049"/>
    </source>
</evidence>
<evidence type="ECO:0000313" key="14">
    <source>
        <dbReference type="Proteomes" id="UP000015101"/>
    </source>
</evidence>
<evidence type="ECO:0000259" key="11">
    <source>
        <dbReference type="Pfam" id="PF05193"/>
    </source>
</evidence>
<comment type="subcellular location">
    <subcellularLocation>
        <location evidence="2">Mitochondrion</location>
    </subcellularLocation>
</comment>
<dbReference type="InterPro" id="IPR011765">
    <property type="entry name" value="Pept_M16_N"/>
</dbReference>
<dbReference type="GO" id="GO:0046872">
    <property type="term" value="F:metal ion binding"/>
    <property type="evidence" value="ECO:0007669"/>
    <property type="project" value="UniProtKB-KW"/>
</dbReference>
<evidence type="ECO:0000259" key="10">
    <source>
        <dbReference type="Pfam" id="PF00675"/>
    </source>
</evidence>
<feature type="domain" description="Peptidase M16 C-terminal" evidence="11">
    <location>
        <begin position="211"/>
        <end position="395"/>
    </location>
</feature>
<dbReference type="FunFam" id="3.30.830.10:FF:000001">
    <property type="entry name" value="Mitochondrial-processing peptidase subunit beta, mitochondrial"/>
    <property type="match status" value="1"/>
</dbReference>
<dbReference type="Pfam" id="PF05193">
    <property type="entry name" value="Peptidase_M16_C"/>
    <property type="match status" value="1"/>
</dbReference>
<dbReference type="InParanoid" id="T1G9B5"/>
<evidence type="ECO:0000256" key="6">
    <source>
        <dbReference type="ARBA" id="ARBA00022833"/>
    </source>
</evidence>
<dbReference type="EMBL" id="KB097700">
    <property type="protein sequence ID" value="ESN91657.1"/>
    <property type="molecule type" value="Genomic_DNA"/>
</dbReference>
<comment type="similarity">
    <text evidence="9">Belongs to the peptidase M16 family.</text>
</comment>
<dbReference type="STRING" id="6412.T1G9B5"/>
<keyword evidence="8" id="KW-0496">Mitochondrion</keyword>
<reference evidence="12 14" key="2">
    <citation type="journal article" date="2013" name="Nature">
        <title>Insights into bilaterian evolution from three spiralian genomes.</title>
        <authorList>
            <person name="Simakov O."/>
            <person name="Marletaz F."/>
            <person name="Cho S.J."/>
            <person name="Edsinger-Gonzales E."/>
            <person name="Havlak P."/>
            <person name="Hellsten U."/>
            <person name="Kuo D.H."/>
            <person name="Larsson T."/>
            <person name="Lv J."/>
            <person name="Arendt D."/>
            <person name="Savage R."/>
            <person name="Osoegawa K."/>
            <person name="de Jong P."/>
            <person name="Grimwood J."/>
            <person name="Chapman J.A."/>
            <person name="Shapiro H."/>
            <person name="Aerts A."/>
            <person name="Otillar R.P."/>
            <person name="Terry A.Y."/>
            <person name="Boore J.L."/>
            <person name="Grigoriev I.V."/>
            <person name="Lindberg D.R."/>
            <person name="Seaver E.C."/>
            <person name="Weisblat D.A."/>
            <person name="Putnam N.H."/>
            <person name="Rokhsar D.S."/>
        </authorList>
    </citation>
    <scope>NUCLEOTIDE SEQUENCE</scope>
</reference>
<dbReference type="OMA" id="WGIYFEC"/>
<keyword evidence="3" id="KW-0645">Protease</keyword>
<keyword evidence="7" id="KW-0482">Metalloprotease</keyword>
<dbReference type="InterPro" id="IPR001431">
    <property type="entry name" value="Pept_M16_Zn_BS"/>
</dbReference>